<dbReference type="InterPro" id="IPR036388">
    <property type="entry name" value="WH-like_DNA-bd_sf"/>
</dbReference>
<dbReference type="Gene3D" id="1.10.10.10">
    <property type="entry name" value="Winged helix-like DNA-binding domain superfamily/Winged helix DNA-binding domain"/>
    <property type="match status" value="1"/>
</dbReference>
<dbReference type="Pfam" id="PF01047">
    <property type="entry name" value="MarR"/>
    <property type="match status" value="1"/>
</dbReference>
<protein>
    <recommendedName>
        <fullName evidence="1">HTH marR-type domain-containing protein</fullName>
    </recommendedName>
</protein>
<dbReference type="InterPro" id="IPR039422">
    <property type="entry name" value="MarR/SlyA-like"/>
</dbReference>
<sequence>MQTRSKRPASPPVPPVPAEVIEIERALSRITHLSGRFRQHEKLMATAGVPLDRASVSVLRRLADNEPLRPGELAARLAVEASHVTRQVQRLEHAGYVVRVPDPDDGRAQRIGLTDAGRDAVERIREVSRRGMQEALADWSAEDLNRLAALFNRMVDDFVTKAAEG</sequence>
<evidence type="ECO:0000313" key="2">
    <source>
        <dbReference type="EMBL" id="MQY10316.1"/>
    </source>
</evidence>
<dbReference type="GO" id="GO:0003700">
    <property type="term" value="F:DNA-binding transcription factor activity"/>
    <property type="evidence" value="ECO:0007669"/>
    <property type="project" value="InterPro"/>
</dbReference>
<evidence type="ECO:0000313" key="3">
    <source>
        <dbReference type="Proteomes" id="UP000466345"/>
    </source>
</evidence>
<dbReference type="RefSeq" id="WP_153449633.1">
    <property type="nucleotide sequence ID" value="NZ_WEGJ01000001.1"/>
</dbReference>
<name>A0A7K0CA97_9ACTN</name>
<dbReference type="PRINTS" id="PR00598">
    <property type="entry name" value="HTHMARR"/>
</dbReference>
<gene>
    <name evidence="2" type="ORF">SRB5_04230</name>
</gene>
<keyword evidence="3" id="KW-1185">Reference proteome</keyword>
<dbReference type="SUPFAM" id="SSF46785">
    <property type="entry name" value="Winged helix' DNA-binding domain"/>
    <property type="match status" value="1"/>
</dbReference>
<proteinExistence type="predicted"/>
<evidence type="ECO:0000259" key="1">
    <source>
        <dbReference type="PROSITE" id="PS50995"/>
    </source>
</evidence>
<dbReference type="OrthoDB" id="4485201at2"/>
<dbReference type="GO" id="GO:0006950">
    <property type="term" value="P:response to stress"/>
    <property type="evidence" value="ECO:0007669"/>
    <property type="project" value="TreeGrafter"/>
</dbReference>
<dbReference type="PANTHER" id="PTHR33164:SF57">
    <property type="entry name" value="MARR-FAMILY TRANSCRIPTIONAL REGULATOR"/>
    <property type="match status" value="1"/>
</dbReference>
<dbReference type="EMBL" id="WEGJ01000001">
    <property type="protein sequence ID" value="MQY10316.1"/>
    <property type="molecule type" value="Genomic_DNA"/>
</dbReference>
<dbReference type="Proteomes" id="UP000466345">
    <property type="component" value="Unassembled WGS sequence"/>
</dbReference>
<accession>A0A7K0CA97</accession>
<dbReference type="InterPro" id="IPR000835">
    <property type="entry name" value="HTH_MarR-typ"/>
</dbReference>
<feature type="domain" description="HTH marR-type" evidence="1">
    <location>
        <begin position="20"/>
        <end position="156"/>
    </location>
</feature>
<dbReference type="AlphaFoldDB" id="A0A7K0CA97"/>
<dbReference type="PROSITE" id="PS50995">
    <property type="entry name" value="HTH_MARR_2"/>
    <property type="match status" value="1"/>
</dbReference>
<organism evidence="2 3">
    <name type="scientific">Streptomyces smaragdinus</name>
    <dbReference type="NCBI Taxonomy" id="2585196"/>
    <lineage>
        <taxon>Bacteria</taxon>
        <taxon>Bacillati</taxon>
        <taxon>Actinomycetota</taxon>
        <taxon>Actinomycetes</taxon>
        <taxon>Kitasatosporales</taxon>
        <taxon>Streptomycetaceae</taxon>
        <taxon>Streptomyces</taxon>
    </lineage>
</organism>
<dbReference type="SMART" id="SM00347">
    <property type="entry name" value="HTH_MARR"/>
    <property type="match status" value="1"/>
</dbReference>
<dbReference type="InterPro" id="IPR036390">
    <property type="entry name" value="WH_DNA-bd_sf"/>
</dbReference>
<reference evidence="2 3" key="1">
    <citation type="submission" date="2019-10" db="EMBL/GenBank/DDBJ databases">
        <title>Streptomyces smaragdinus sp. nov. and Streptomyces fabii sp. nov., isolated from the gut of fungus growing-termite Macrotermes natalensis.</title>
        <authorList>
            <person name="Schwitalla J."/>
            <person name="Benndorf R."/>
            <person name="Martin K."/>
            <person name="De Beer W."/>
            <person name="Kaster A.-K."/>
            <person name="Vollmers J."/>
            <person name="Poulsen M."/>
            <person name="Beemelmanns C."/>
        </authorList>
    </citation>
    <scope>NUCLEOTIDE SEQUENCE [LARGE SCALE GENOMIC DNA]</scope>
    <source>
        <strain evidence="2 3">RB5</strain>
    </source>
</reference>
<dbReference type="PANTHER" id="PTHR33164">
    <property type="entry name" value="TRANSCRIPTIONAL REGULATOR, MARR FAMILY"/>
    <property type="match status" value="1"/>
</dbReference>
<comment type="caution">
    <text evidence="2">The sequence shown here is derived from an EMBL/GenBank/DDBJ whole genome shotgun (WGS) entry which is preliminary data.</text>
</comment>